<evidence type="ECO:0000313" key="2">
    <source>
        <dbReference type="Proteomes" id="UP000230093"/>
    </source>
</evidence>
<dbReference type="AlphaFoldDB" id="A0A2H0W8M4"/>
<dbReference type="EMBL" id="PEZT01000023">
    <property type="protein sequence ID" value="PIS08977.1"/>
    <property type="molecule type" value="Genomic_DNA"/>
</dbReference>
<sequence length="147" mass="16726">MKIIICGSLTATNKILEIKSKLEAKGHQVEIPYGSKNSKIIKRVKNRKVIVDVKEAEEKIKYNLLKKYYELIKQHEVVLVVNPEKKGIKGYIGGNTLMEMGFGYVLGKKIYCLYPLPKMSYTAELLAMKPIILNGKINKLINSNEKK</sequence>
<organism evidence="1 2">
    <name type="scientific">Candidatus Beckwithbacteria bacterium CG10_big_fil_rev_8_21_14_0_10_34_10</name>
    <dbReference type="NCBI Taxonomy" id="1974495"/>
    <lineage>
        <taxon>Bacteria</taxon>
        <taxon>Candidatus Beckwithiibacteriota</taxon>
    </lineage>
</organism>
<evidence type="ECO:0008006" key="3">
    <source>
        <dbReference type="Google" id="ProtNLM"/>
    </source>
</evidence>
<gene>
    <name evidence="1" type="ORF">COT75_03885</name>
</gene>
<protein>
    <recommendedName>
        <fullName evidence="3">Maf-like protein</fullName>
    </recommendedName>
</protein>
<proteinExistence type="predicted"/>
<reference evidence="2" key="1">
    <citation type="submission" date="2017-09" db="EMBL/GenBank/DDBJ databases">
        <title>Depth-based differentiation of microbial function through sediment-hosted aquifers and enrichment of novel symbionts in the deep terrestrial subsurface.</title>
        <authorList>
            <person name="Probst A.J."/>
            <person name="Ladd B."/>
            <person name="Jarett J.K."/>
            <person name="Geller-Mcgrath D.E."/>
            <person name="Sieber C.M.K."/>
            <person name="Emerson J.B."/>
            <person name="Anantharaman K."/>
            <person name="Thomas B.C."/>
            <person name="Malmstrom R."/>
            <person name="Stieglmeier M."/>
            <person name="Klingl A."/>
            <person name="Woyke T."/>
            <person name="Ryan C.M."/>
            <person name="Banfield J.F."/>
        </authorList>
    </citation>
    <scope>NUCLEOTIDE SEQUENCE [LARGE SCALE GENOMIC DNA]</scope>
</reference>
<evidence type="ECO:0000313" key="1">
    <source>
        <dbReference type="EMBL" id="PIS08977.1"/>
    </source>
</evidence>
<accession>A0A2H0W8M4</accession>
<comment type="caution">
    <text evidence="1">The sequence shown here is derived from an EMBL/GenBank/DDBJ whole genome shotgun (WGS) entry which is preliminary data.</text>
</comment>
<name>A0A2H0W8M4_9BACT</name>
<dbReference type="Proteomes" id="UP000230093">
    <property type="component" value="Unassembled WGS sequence"/>
</dbReference>